<proteinExistence type="predicted"/>
<protein>
    <submittedName>
        <fullName evidence="1">Uncharacterized protein</fullName>
    </submittedName>
</protein>
<gene>
    <name evidence="1" type="ORF">NCTC13067_01021</name>
</gene>
<evidence type="ECO:0000313" key="2">
    <source>
        <dbReference type="Proteomes" id="UP000255469"/>
    </source>
</evidence>
<reference evidence="1 2" key="1">
    <citation type="submission" date="2018-06" db="EMBL/GenBank/DDBJ databases">
        <authorList>
            <consortium name="Pathogen Informatics"/>
            <person name="Doyle S."/>
        </authorList>
    </citation>
    <scope>NUCLEOTIDE SEQUENCE [LARGE SCALE GENOMIC DNA]</scope>
    <source>
        <strain evidence="1 2">NCTC13067</strain>
    </source>
</reference>
<evidence type="ECO:0000313" key="1">
    <source>
        <dbReference type="EMBL" id="SUB87353.1"/>
    </source>
</evidence>
<organism evidence="1 2">
    <name type="scientific">Prevotella denticola</name>
    <dbReference type="NCBI Taxonomy" id="28129"/>
    <lineage>
        <taxon>Bacteria</taxon>
        <taxon>Pseudomonadati</taxon>
        <taxon>Bacteroidota</taxon>
        <taxon>Bacteroidia</taxon>
        <taxon>Bacteroidales</taxon>
        <taxon>Prevotellaceae</taxon>
        <taxon>Prevotella</taxon>
    </lineage>
</organism>
<dbReference type="AlphaFoldDB" id="A0A379E3S0"/>
<accession>A0A379E3S0</accession>
<dbReference type="Proteomes" id="UP000255469">
    <property type="component" value="Unassembled WGS sequence"/>
</dbReference>
<sequence>MKAVYTDQEYISASAGTTGKSALYGKERCLHSSAMTTMFFSIATELNKREVSDRIETYHCLHPD</sequence>
<dbReference type="EMBL" id="UGTM01000001">
    <property type="protein sequence ID" value="SUB87353.1"/>
    <property type="molecule type" value="Genomic_DNA"/>
</dbReference>
<name>A0A379E3S0_9BACT</name>